<dbReference type="Gene3D" id="3.40.30.10">
    <property type="entry name" value="Glutaredoxin"/>
    <property type="match status" value="1"/>
</dbReference>
<evidence type="ECO:0000313" key="2">
    <source>
        <dbReference type="EMBL" id="KAH6685770.1"/>
    </source>
</evidence>
<dbReference type="Proteomes" id="UP000770015">
    <property type="component" value="Unassembled WGS sequence"/>
</dbReference>
<sequence length="268" mass="30457">MAFLPADTKLTLFLWPEGMFPKQIVYYLLEKRLLTSITQLYEGKTTDPRLVTKIITFENGGLKDKDPNDPKPAGKSAPCLRITGPPGDDSSVQWIHESSAIRLFFEALYSEKPRLISTDLLEAAKTNDMMNALQVATDDATYYIKNAASVTTFWSGLRDEERSLAVAKMAKKATQRGLGRFQEWAAPNIKESGWLTPGLKRPGIVDVTLAAWARYMELSYAFDLFEGDELQKLASWYGRFKTLGWWEELEERGRHPKELTYANDCREV</sequence>
<accession>A0A9P9A9Z9</accession>
<comment type="caution">
    <text evidence="2">The sequence shown here is derived from an EMBL/GenBank/DDBJ whole genome shotgun (WGS) entry which is preliminary data.</text>
</comment>
<name>A0A9P9A9Z9_9PEZI</name>
<dbReference type="OrthoDB" id="3587182at2759"/>
<dbReference type="EMBL" id="JAGSXJ010000014">
    <property type="protein sequence ID" value="KAH6685770.1"/>
    <property type="molecule type" value="Genomic_DNA"/>
</dbReference>
<proteinExistence type="predicted"/>
<dbReference type="AlphaFoldDB" id="A0A9P9A9Z9"/>
<evidence type="ECO:0000313" key="3">
    <source>
        <dbReference type="Proteomes" id="UP000770015"/>
    </source>
</evidence>
<gene>
    <name evidence="2" type="ORF">F5X68DRAFT_232748</name>
</gene>
<evidence type="ECO:0000256" key="1">
    <source>
        <dbReference type="SAM" id="MobiDB-lite"/>
    </source>
</evidence>
<reference evidence="2" key="1">
    <citation type="journal article" date="2021" name="Nat. Commun.">
        <title>Genetic determinants of endophytism in the Arabidopsis root mycobiome.</title>
        <authorList>
            <person name="Mesny F."/>
            <person name="Miyauchi S."/>
            <person name="Thiergart T."/>
            <person name="Pickel B."/>
            <person name="Atanasova L."/>
            <person name="Karlsson M."/>
            <person name="Huettel B."/>
            <person name="Barry K.W."/>
            <person name="Haridas S."/>
            <person name="Chen C."/>
            <person name="Bauer D."/>
            <person name="Andreopoulos W."/>
            <person name="Pangilinan J."/>
            <person name="LaButti K."/>
            <person name="Riley R."/>
            <person name="Lipzen A."/>
            <person name="Clum A."/>
            <person name="Drula E."/>
            <person name="Henrissat B."/>
            <person name="Kohler A."/>
            <person name="Grigoriev I.V."/>
            <person name="Martin F.M."/>
            <person name="Hacquard S."/>
        </authorList>
    </citation>
    <scope>NUCLEOTIDE SEQUENCE</scope>
    <source>
        <strain evidence="2">MPI-SDFR-AT-0117</strain>
    </source>
</reference>
<protein>
    <recommendedName>
        <fullName evidence="4">GST N-terminal domain-containing protein</fullName>
    </recommendedName>
</protein>
<organism evidence="2 3">
    <name type="scientific">Plectosphaerella plurivora</name>
    <dbReference type="NCBI Taxonomy" id="936078"/>
    <lineage>
        <taxon>Eukaryota</taxon>
        <taxon>Fungi</taxon>
        <taxon>Dikarya</taxon>
        <taxon>Ascomycota</taxon>
        <taxon>Pezizomycotina</taxon>
        <taxon>Sordariomycetes</taxon>
        <taxon>Hypocreomycetidae</taxon>
        <taxon>Glomerellales</taxon>
        <taxon>Plectosphaerellaceae</taxon>
        <taxon>Plectosphaerella</taxon>
    </lineage>
</organism>
<keyword evidence="3" id="KW-1185">Reference proteome</keyword>
<evidence type="ECO:0008006" key="4">
    <source>
        <dbReference type="Google" id="ProtNLM"/>
    </source>
</evidence>
<feature type="region of interest" description="Disordered" evidence="1">
    <location>
        <begin position="61"/>
        <end position="85"/>
    </location>
</feature>
<dbReference type="Gene3D" id="1.20.1050.10">
    <property type="match status" value="1"/>
</dbReference>